<feature type="domain" description="Transcription factor TFIIIC triple barrel" evidence="2">
    <location>
        <begin position="53"/>
        <end position="204"/>
    </location>
</feature>
<feature type="compositionally biased region" description="Basic and acidic residues" evidence="1">
    <location>
        <begin position="1"/>
        <end position="28"/>
    </location>
</feature>
<feature type="compositionally biased region" description="Low complexity" evidence="1">
    <location>
        <begin position="228"/>
        <end position="252"/>
    </location>
</feature>
<proteinExistence type="predicted"/>
<accession>A0A3M7GA70</accession>
<sequence>MVTLERRPANRKQQAREWRTGKGFEASHSHPIMASADDTGEDDVQWVYEYDANETEDFYLTLDLTTHVSNAVATPEPRKRNRAAPKGKRRPETTAEQSAREEREAAVPAVTTARLPSLPAAAADGEEQLPTATQEAKLQILDLHSENPFVKFVDGVYSCNWHTDLSTQVYVARPGATETPLRPGNVVDVVGLSRMRLVGKPVTLQPRPKPVSVETEPLLPRGDDGNNPSSQDVPTTTTSTTNPPHSPSAATAGLPPSSDFSHIRPGDPLTIPRDRVRTEAMEQQASFLEQLSAIKLKRGETDLVPVSGVRYYDPPADREGIRARAVAAVADSERGVRTGASGEVGDEEGVRLPSAKRRRMSGQRGGGGDDDDDDGDGLRFRNQTVETFSRPKTNQAPIDGQQEQHQQAQPGAATPSSPAGNF</sequence>
<dbReference type="Proteomes" id="UP000280598">
    <property type="component" value="Unassembled WGS sequence"/>
</dbReference>
<evidence type="ECO:0000313" key="3">
    <source>
        <dbReference type="EMBL" id="RMY97963.1"/>
    </source>
</evidence>
<name>A0A3M7GA70_HORWE</name>
<dbReference type="AlphaFoldDB" id="A0A3M7GA70"/>
<feature type="region of interest" description="Disordered" evidence="1">
    <location>
        <begin position="201"/>
        <end position="271"/>
    </location>
</feature>
<feature type="region of interest" description="Disordered" evidence="1">
    <location>
        <begin position="328"/>
        <end position="422"/>
    </location>
</feature>
<evidence type="ECO:0000313" key="4">
    <source>
        <dbReference type="Proteomes" id="UP000280598"/>
    </source>
</evidence>
<dbReference type="InterPro" id="IPR019481">
    <property type="entry name" value="TFIIIC_triple_barrel"/>
</dbReference>
<feature type="compositionally biased region" description="Polar residues" evidence="1">
    <location>
        <begin position="381"/>
        <end position="396"/>
    </location>
</feature>
<evidence type="ECO:0000256" key="1">
    <source>
        <dbReference type="SAM" id="MobiDB-lite"/>
    </source>
</evidence>
<comment type="caution">
    <text evidence="3">The sequence shown here is derived from an EMBL/GenBank/DDBJ whole genome shotgun (WGS) entry which is preliminary data.</text>
</comment>
<dbReference type="EMBL" id="QWIS01000348">
    <property type="protein sequence ID" value="RMY97963.1"/>
    <property type="molecule type" value="Genomic_DNA"/>
</dbReference>
<feature type="compositionally biased region" description="Basic and acidic residues" evidence="1">
    <location>
        <begin position="90"/>
        <end position="105"/>
    </location>
</feature>
<protein>
    <recommendedName>
        <fullName evidence="2">Transcription factor TFIIIC triple barrel domain-containing protein</fullName>
    </recommendedName>
</protein>
<dbReference type="VEuPathDB" id="FungiDB:BTJ68_03975"/>
<feature type="region of interest" description="Disordered" evidence="1">
    <location>
        <begin position="71"/>
        <end position="109"/>
    </location>
</feature>
<gene>
    <name evidence="3" type="ORF">D0860_08588</name>
</gene>
<evidence type="ECO:0000259" key="2">
    <source>
        <dbReference type="Pfam" id="PF10419"/>
    </source>
</evidence>
<organism evidence="3 4">
    <name type="scientific">Hortaea werneckii</name>
    <name type="common">Black yeast</name>
    <name type="synonym">Cladosporium werneckii</name>
    <dbReference type="NCBI Taxonomy" id="91943"/>
    <lineage>
        <taxon>Eukaryota</taxon>
        <taxon>Fungi</taxon>
        <taxon>Dikarya</taxon>
        <taxon>Ascomycota</taxon>
        <taxon>Pezizomycotina</taxon>
        <taxon>Dothideomycetes</taxon>
        <taxon>Dothideomycetidae</taxon>
        <taxon>Mycosphaerellales</taxon>
        <taxon>Teratosphaeriaceae</taxon>
        <taxon>Hortaea</taxon>
    </lineage>
</organism>
<dbReference type="Pfam" id="PF10419">
    <property type="entry name" value="TFIIIC_sub6"/>
    <property type="match status" value="1"/>
</dbReference>
<dbReference type="Gene3D" id="2.60.40.4370">
    <property type="match status" value="1"/>
</dbReference>
<reference evidence="3 4" key="1">
    <citation type="journal article" date="2018" name="BMC Genomics">
        <title>Genomic evidence for intraspecific hybridization in a clonal and extremely halotolerant yeast.</title>
        <authorList>
            <person name="Gostincar C."/>
            <person name="Stajich J.E."/>
            <person name="Zupancic J."/>
            <person name="Zalar P."/>
            <person name="Gunde-Cimerman N."/>
        </authorList>
    </citation>
    <scope>NUCLEOTIDE SEQUENCE [LARGE SCALE GENOMIC DNA]</scope>
    <source>
        <strain evidence="3 4">EXF-562</strain>
    </source>
</reference>
<feature type="region of interest" description="Disordered" evidence="1">
    <location>
        <begin position="1"/>
        <end position="41"/>
    </location>
</feature>
<feature type="compositionally biased region" description="Basic residues" evidence="1">
    <location>
        <begin position="79"/>
        <end position="89"/>
    </location>
</feature>